<feature type="compositionally biased region" description="Basic and acidic residues" evidence="1">
    <location>
        <begin position="131"/>
        <end position="144"/>
    </location>
</feature>
<evidence type="ECO:0000313" key="3">
    <source>
        <dbReference type="Proteomes" id="UP000008063"/>
    </source>
</evidence>
<dbReference type="Proteomes" id="UP000008063">
    <property type="component" value="Unassembled WGS sequence"/>
</dbReference>
<evidence type="ECO:0000256" key="1">
    <source>
        <dbReference type="SAM" id="MobiDB-lite"/>
    </source>
</evidence>
<dbReference type="OMA" id="HYTTSEH"/>
<evidence type="ECO:0000313" key="2">
    <source>
        <dbReference type="EMBL" id="EGN92076.1"/>
    </source>
</evidence>
<dbReference type="InParanoid" id="F8QI13"/>
<name>F8QI13_SERL3</name>
<proteinExistence type="predicted"/>
<gene>
    <name evidence="2" type="ORF">SERLA73DRAFT_191659</name>
</gene>
<accession>F8QI13</accession>
<dbReference type="AlphaFoldDB" id="F8QI13"/>
<feature type="compositionally biased region" description="Low complexity" evidence="1">
    <location>
        <begin position="12"/>
        <end position="27"/>
    </location>
</feature>
<organism evidence="3">
    <name type="scientific">Serpula lacrymans var. lacrymans (strain S7.3)</name>
    <name type="common">Dry rot fungus</name>
    <dbReference type="NCBI Taxonomy" id="936435"/>
    <lineage>
        <taxon>Eukaryota</taxon>
        <taxon>Fungi</taxon>
        <taxon>Dikarya</taxon>
        <taxon>Basidiomycota</taxon>
        <taxon>Agaricomycotina</taxon>
        <taxon>Agaricomycetes</taxon>
        <taxon>Agaricomycetidae</taxon>
        <taxon>Boletales</taxon>
        <taxon>Coniophorineae</taxon>
        <taxon>Serpulaceae</taxon>
        <taxon>Serpula</taxon>
    </lineage>
</organism>
<protein>
    <submittedName>
        <fullName evidence="2">Uncharacterized protein</fullName>
    </submittedName>
</protein>
<sequence length="159" mass="16602">MQQYQYGDSPYVGAPALPPGAAGAVPGRTTSPLSSPSHYTTSEHTYYPQSTSDASGYYPYRQPMMPSQQIGGVLAPGSAYSHGHSPPESVSGRSGSAREAKEREAAARFGGGRGGLGLATQHEGEDADGVVVHRDGGRVDDVNPREIPPTYDSIPADGR</sequence>
<feature type="compositionally biased region" description="Polar residues" evidence="1">
    <location>
        <begin position="28"/>
        <end position="54"/>
    </location>
</feature>
<reference evidence="3" key="1">
    <citation type="journal article" date="2011" name="Science">
        <title>The plant cell wall-decomposing machinery underlies the functional diversity of forest fungi.</title>
        <authorList>
            <person name="Eastwood D.C."/>
            <person name="Floudas D."/>
            <person name="Binder M."/>
            <person name="Majcherczyk A."/>
            <person name="Schneider P."/>
            <person name="Aerts A."/>
            <person name="Asiegbu F.O."/>
            <person name="Baker S.E."/>
            <person name="Barry K."/>
            <person name="Bendiksby M."/>
            <person name="Blumentritt M."/>
            <person name="Coutinho P.M."/>
            <person name="Cullen D."/>
            <person name="de Vries R.P."/>
            <person name="Gathman A."/>
            <person name="Goodell B."/>
            <person name="Henrissat B."/>
            <person name="Ihrmark K."/>
            <person name="Kauserud H."/>
            <person name="Kohler A."/>
            <person name="LaButti K."/>
            <person name="Lapidus A."/>
            <person name="Lavin J.L."/>
            <person name="Lee Y.-H."/>
            <person name="Lindquist E."/>
            <person name="Lilly W."/>
            <person name="Lucas S."/>
            <person name="Morin E."/>
            <person name="Murat C."/>
            <person name="Oguiza J.A."/>
            <person name="Park J."/>
            <person name="Pisabarro A.G."/>
            <person name="Riley R."/>
            <person name="Rosling A."/>
            <person name="Salamov A."/>
            <person name="Schmidt O."/>
            <person name="Schmutz J."/>
            <person name="Skrede I."/>
            <person name="Stenlid J."/>
            <person name="Wiebenga A."/>
            <person name="Xie X."/>
            <person name="Kuees U."/>
            <person name="Hibbett D.S."/>
            <person name="Hoffmeister D."/>
            <person name="Hoegberg N."/>
            <person name="Martin F."/>
            <person name="Grigoriev I.V."/>
            <person name="Watkinson S.C."/>
        </authorList>
    </citation>
    <scope>NUCLEOTIDE SEQUENCE [LARGE SCALE GENOMIC DNA]</scope>
    <source>
        <strain evidence="3">strain S7.3</strain>
    </source>
</reference>
<dbReference type="STRING" id="936435.F8QI13"/>
<feature type="compositionally biased region" description="Basic and acidic residues" evidence="1">
    <location>
        <begin position="96"/>
        <end position="106"/>
    </location>
</feature>
<dbReference type="HOGENOM" id="CLU_1661852_0_0_1"/>
<dbReference type="EMBL" id="GL945516">
    <property type="protein sequence ID" value="EGN92076.1"/>
    <property type="molecule type" value="Genomic_DNA"/>
</dbReference>
<keyword evidence="3" id="KW-1185">Reference proteome</keyword>
<feature type="region of interest" description="Disordered" evidence="1">
    <location>
        <begin position="1"/>
        <end position="159"/>
    </location>
</feature>